<dbReference type="EMBL" id="CP011266">
    <property type="protein sequence ID" value="ALT69694.1"/>
    <property type="molecule type" value="Genomic_DNA"/>
</dbReference>
<feature type="transmembrane region" description="Helical" evidence="1">
    <location>
        <begin position="195"/>
        <end position="215"/>
    </location>
</feature>
<dbReference type="RefSeq" id="WP_058739913.1">
    <property type="nucleotide sequence ID" value="NZ_CP011266.1"/>
</dbReference>
<sequence>MNLYDNVHNAFKFTIKNWKVIILLGIILSIGASLTEMKTDNSILLTISIIISTILLFFEESYRYKIIENTIMGDNNPPKPEFNTRFLKEGMIESSILFIYTVIALVISQLIDMISDFSIQTILSILGIIIFFSVIASGINKALHDGKFKSAFNLIEIFAFYKNIGFKNALFLIITGTISYTLIIECVFDFGNLNLTGFIDIIISFFLSPILLVFLTRLMALFGREAVND</sequence>
<gene>
    <name evidence="2" type="ORF">sm9_1928</name>
</gene>
<dbReference type="PATRIC" id="fig|230361.4.peg.1992"/>
<keyword evidence="1" id="KW-0812">Transmembrane</keyword>
<dbReference type="GeneID" id="26736882"/>
<evidence type="ECO:0000256" key="1">
    <source>
        <dbReference type="SAM" id="Phobius"/>
    </source>
</evidence>
<keyword evidence="1" id="KW-1133">Transmembrane helix</keyword>
<protein>
    <submittedName>
        <fullName evidence="2">Uncharacterized protein</fullName>
    </submittedName>
</protein>
<reference evidence="2 3" key="1">
    <citation type="submission" date="2015-04" db="EMBL/GenBank/DDBJ databases">
        <title>The complete genome sequence of the rumen methanogen Methanobrevibacter millerae SM9.</title>
        <authorList>
            <person name="Leahy S.C."/>
            <person name="Kelly W.J."/>
            <person name="Pacheco D.M."/>
            <person name="Li D."/>
            <person name="Altermann E."/>
            <person name="Attwood G.T."/>
        </authorList>
    </citation>
    <scope>NUCLEOTIDE SEQUENCE [LARGE SCALE GENOMIC DNA]</scope>
    <source>
        <strain evidence="2 3">SM9</strain>
    </source>
</reference>
<feature type="transmembrane region" description="Helical" evidence="1">
    <location>
        <begin position="117"/>
        <end position="143"/>
    </location>
</feature>
<keyword evidence="3" id="KW-1185">Reference proteome</keyword>
<evidence type="ECO:0000313" key="2">
    <source>
        <dbReference type="EMBL" id="ALT69694.1"/>
    </source>
</evidence>
<feature type="transmembrane region" description="Helical" evidence="1">
    <location>
        <begin position="18"/>
        <end position="35"/>
    </location>
</feature>
<name>A0A0U2L759_9EURY</name>
<feature type="transmembrane region" description="Helical" evidence="1">
    <location>
        <begin position="91"/>
        <end position="111"/>
    </location>
</feature>
<proteinExistence type="predicted"/>
<feature type="transmembrane region" description="Helical" evidence="1">
    <location>
        <begin position="164"/>
        <end position="183"/>
    </location>
</feature>
<evidence type="ECO:0000313" key="3">
    <source>
        <dbReference type="Proteomes" id="UP000067738"/>
    </source>
</evidence>
<accession>A0A0U2L759</accession>
<keyword evidence="1" id="KW-0472">Membrane</keyword>
<dbReference type="AlphaFoldDB" id="A0A0U2L759"/>
<dbReference type="Proteomes" id="UP000067738">
    <property type="component" value="Chromosome"/>
</dbReference>
<organism evidence="2 3">
    <name type="scientific">Methanobrevibacter millerae</name>
    <dbReference type="NCBI Taxonomy" id="230361"/>
    <lineage>
        <taxon>Archaea</taxon>
        <taxon>Methanobacteriati</taxon>
        <taxon>Methanobacteriota</taxon>
        <taxon>Methanomada group</taxon>
        <taxon>Methanobacteria</taxon>
        <taxon>Methanobacteriales</taxon>
        <taxon>Methanobacteriaceae</taxon>
        <taxon>Methanobrevibacter</taxon>
    </lineage>
</organism>
<dbReference type="KEGG" id="mmil:sm9_1928"/>
<feature type="transmembrane region" description="Helical" evidence="1">
    <location>
        <begin position="41"/>
        <end position="58"/>
    </location>
</feature>